<dbReference type="Gene3D" id="4.10.280.10">
    <property type="entry name" value="Helix-loop-helix DNA-binding domain"/>
    <property type="match status" value="1"/>
</dbReference>
<evidence type="ECO:0000313" key="9">
    <source>
        <dbReference type="Proteomes" id="UP001161247"/>
    </source>
</evidence>
<evidence type="ECO:0000259" key="7">
    <source>
        <dbReference type="PROSITE" id="PS50888"/>
    </source>
</evidence>
<dbReference type="InterPro" id="IPR036638">
    <property type="entry name" value="HLH_DNA-bd_sf"/>
</dbReference>
<dbReference type="InterPro" id="IPR011598">
    <property type="entry name" value="bHLH_dom"/>
</dbReference>
<keyword evidence="3" id="KW-0238">DNA-binding</keyword>
<feature type="compositionally biased region" description="Polar residues" evidence="6">
    <location>
        <begin position="29"/>
        <end position="38"/>
    </location>
</feature>
<evidence type="ECO:0000256" key="3">
    <source>
        <dbReference type="ARBA" id="ARBA00023125"/>
    </source>
</evidence>
<proteinExistence type="predicted"/>
<reference evidence="8" key="1">
    <citation type="submission" date="2023-03" db="EMBL/GenBank/DDBJ databases">
        <authorList>
            <person name="Julca I."/>
        </authorList>
    </citation>
    <scope>NUCLEOTIDE SEQUENCE</scope>
</reference>
<dbReference type="AlphaFoldDB" id="A0AAV1EDS5"/>
<feature type="region of interest" description="Disordered" evidence="6">
    <location>
        <begin position="1"/>
        <end position="47"/>
    </location>
</feature>
<dbReference type="InterPro" id="IPR045239">
    <property type="entry name" value="bHLH95_bHLH"/>
</dbReference>
<protein>
    <submittedName>
        <fullName evidence="8">OLC1v1019370C1</fullName>
    </submittedName>
</protein>
<evidence type="ECO:0000313" key="8">
    <source>
        <dbReference type="EMBL" id="CAI9117882.1"/>
    </source>
</evidence>
<dbReference type="GO" id="GO:0005634">
    <property type="term" value="C:nucleus"/>
    <property type="evidence" value="ECO:0007669"/>
    <property type="project" value="UniProtKB-SubCell"/>
</dbReference>
<evidence type="ECO:0000256" key="4">
    <source>
        <dbReference type="ARBA" id="ARBA00023163"/>
    </source>
</evidence>
<dbReference type="Proteomes" id="UP001161247">
    <property type="component" value="Chromosome 9"/>
</dbReference>
<keyword evidence="5" id="KW-0539">Nucleus</keyword>
<name>A0AAV1EDS5_OLDCO</name>
<organism evidence="8 9">
    <name type="scientific">Oldenlandia corymbosa var. corymbosa</name>
    <dbReference type="NCBI Taxonomy" id="529605"/>
    <lineage>
        <taxon>Eukaryota</taxon>
        <taxon>Viridiplantae</taxon>
        <taxon>Streptophyta</taxon>
        <taxon>Embryophyta</taxon>
        <taxon>Tracheophyta</taxon>
        <taxon>Spermatophyta</taxon>
        <taxon>Magnoliopsida</taxon>
        <taxon>eudicotyledons</taxon>
        <taxon>Gunneridae</taxon>
        <taxon>Pentapetalae</taxon>
        <taxon>asterids</taxon>
        <taxon>lamiids</taxon>
        <taxon>Gentianales</taxon>
        <taxon>Rubiaceae</taxon>
        <taxon>Rubioideae</taxon>
        <taxon>Spermacoceae</taxon>
        <taxon>Hedyotis-Oldenlandia complex</taxon>
        <taxon>Oldenlandia</taxon>
    </lineage>
</organism>
<dbReference type="CDD" id="cd11393">
    <property type="entry name" value="bHLH_AtbHLH_like"/>
    <property type="match status" value="1"/>
</dbReference>
<keyword evidence="4" id="KW-0804">Transcription</keyword>
<evidence type="ECO:0000256" key="1">
    <source>
        <dbReference type="ARBA" id="ARBA00004123"/>
    </source>
</evidence>
<evidence type="ECO:0000256" key="5">
    <source>
        <dbReference type="ARBA" id="ARBA00023242"/>
    </source>
</evidence>
<dbReference type="PANTHER" id="PTHR45855">
    <property type="entry name" value="TRANSCRIPTION FACTOR PIF1-RELATED"/>
    <property type="match status" value="1"/>
</dbReference>
<dbReference type="Pfam" id="PF00010">
    <property type="entry name" value="HLH"/>
    <property type="match status" value="1"/>
</dbReference>
<evidence type="ECO:0000256" key="2">
    <source>
        <dbReference type="ARBA" id="ARBA00023015"/>
    </source>
</evidence>
<keyword evidence="9" id="KW-1185">Reference proteome</keyword>
<evidence type="ECO:0000256" key="6">
    <source>
        <dbReference type="SAM" id="MobiDB-lite"/>
    </source>
</evidence>
<feature type="domain" description="BHLH" evidence="7">
    <location>
        <begin position="137"/>
        <end position="186"/>
    </location>
</feature>
<dbReference type="GO" id="GO:0003677">
    <property type="term" value="F:DNA binding"/>
    <property type="evidence" value="ECO:0007669"/>
    <property type="project" value="UniProtKB-KW"/>
</dbReference>
<gene>
    <name evidence="8" type="ORF">OLC1_LOCUS23872</name>
</gene>
<dbReference type="PROSITE" id="PS50888">
    <property type="entry name" value="BHLH"/>
    <property type="match status" value="1"/>
</dbReference>
<dbReference type="InterPro" id="IPR031066">
    <property type="entry name" value="bHLH_ALC-like_plant"/>
</dbReference>
<keyword evidence="2" id="KW-0805">Transcription regulation</keyword>
<dbReference type="SMART" id="SM00353">
    <property type="entry name" value="HLH"/>
    <property type="match status" value="1"/>
</dbReference>
<feature type="compositionally biased region" description="Polar residues" evidence="6">
    <location>
        <begin position="1"/>
        <end position="21"/>
    </location>
</feature>
<dbReference type="SUPFAM" id="SSF47459">
    <property type="entry name" value="HLH, helix-loop-helix DNA-binding domain"/>
    <property type="match status" value="1"/>
</dbReference>
<dbReference type="EMBL" id="OX459126">
    <property type="protein sequence ID" value="CAI9117882.1"/>
    <property type="molecule type" value="Genomic_DNA"/>
</dbReference>
<dbReference type="GO" id="GO:0046983">
    <property type="term" value="F:protein dimerization activity"/>
    <property type="evidence" value="ECO:0007669"/>
    <property type="project" value="InterPro"/>
</dbReference>
<accession>A0AAV1EDS5</accession>
<feature type="region of interest" description="Disordered" evidence="6">
    <location>
        <begin position="76"/>
        <end position="147"/>
    </location>
</feature>
<sequence length="310" mass="34109">MEDLKQPSNGEGSRNPNNQPIPLSLLGRETSTNVAESTPSPPVAHHRRAQVVACGGREELYYDFFEKLRNVEPFSNLPADQARESETKTPQQVLEKAQSSKHKPKSNFPSHDDGNAGRRHSNRHKDGDNISSSSSSYSSASNDTVEKATRARIRRKIKALQELVPNSNTRDEASILSDAINHIISLQNQLKMLCNGAGPYIQPSNMIPSAGYQMMPIPGMNPQFMSMNPMGFGLGIDMGMGLFNFNYTPPFAMPFPYPQPQANLPDESPAALEMNVAVMAPFNNVRSRAPLPASDFMVVPGDHCRKCCPK</sequence>
<feature type="compositionally biased region" description="Low complexity" evidence="6">
    <location>
        <begin position="131"/>
        <end position="141"/>
    </location>
</feature>
<comment type="subcellular location">
    <subcellularLocation>
        <location evidence="1">Nucleus</location>
    </subcellularLocation>
</comment>